<evidence type="ECO:0000256" key="1">
    <source>
        <dbReference type="SAM" id="Phobius"/>
    </source>
</evidence>
<evidence type="ECO:0000313" key="2">
    <source>
        <dbReference type="EMBL" id="CAI9265962.1"/>
    </source>
</evidence>
<dbReference type="Gene3D" id="3.30.230.10">
    <property type="match status" value="1"/>
</dbReference>
<keyword evidence="1" id="KW-0472">Membrane</keyword>
<keyword evidence="1" id="KW-1133">Transmembrane helix</keyword>
<sequence length="211" mass="24397">MHNLLFEEVIYTVKSNSIILFFLIAYLYICQMQFLSDYFSFGWNEKRCTIWYIKPLAAELETEFEFENMIIGQAIPSSFIPHIEKCFMEAANSWCFSCYGYDIAKFSEGGILENGHFLVSMQFDLIALVTVNYAIPKMVISHKARMGDLVLQDLYDLMIDSRLRVKQKDMSDVSRRRNVTGDAIHRISVLLMCIVSSKVARDVVKAGNKFF</sequence>
<keyword evidence="1" id="KW-0812">Transmembrane</keyword>
<evidence type="ECO:0000313" key="3">
    <source>
        <dbReference type="Proteomes" id="UP001177003"/>
    </source>
</evidence>
<dbReference type="InterPro" id="IPR014721">
    <property type="entry name" value="Ribsml_uS5_D2-typ_fold_subgr"/>
</dbReference>
<name>A0AA35VR38_LACSI</name>
<gene>
    <name evidence="2" type="ORF">LSALG_LOCUS6540</name>
</gene>
<dbReference type="AlphaFoldDB" id="A0AA35VR38"/>
<organism evidence="2 3">
    <name type="scientific">Lactuca saligna</name>
    <name type="common">Willowleaf lettuce</name>
    <dbReference type="NCBI Taxonomy" id="75948"/>
    <lineage>
        <taxon>Eukaryota</taxon>
        <taxon>Viridiplantae</taxon>
        <taxon>Streptophyta</taxon>
        <taxon>Embryophyta</taxon>
        <taxon>Tracheophyta</taxon>
        <taxon>Spermatophyta</taxon>
        <taxon>Magnoliopsida</taxon>
        <taxon>eudicotyledons</taxon>
        <taxon>Gunneridae</taxon>
        <taxon>Pentapetalae</taxon>
        <taxon>asterids</taxon>
        <taxon>campanulids</taxon>
        <taxon>Asterales</taxon>
        <taxon>Asteraceae</taxon>
        <taxon>Cichorioideae</taxon>
        <taxon>Cichorieae</taxon>
        <taxon>Lactucinae</taxon>
        <taxon>Lactuca</taxon>
    </lineage>
</organism>
<proteinExistence type="predicted"/>
<dbReference type="EMBL" id="OX465086">
    <property type="protein sequence ID" value="CAI9265962.1"/>
    <property type="molecule type" value="Genomic_DNA"/>
</dbReference>
<accession>A0AA35VR38</accession>
<keyword evidence="3" id="KW-1185">Reference proteome</keyword>
<reference evidence="2" key="1">
    <citation type="submission" date="2023-04" db="EMBL/GenBank/DDBJ databases">
        <authorList>
            <person name="Vijverberg K."/>
            <person name="Xiong W."/>
            <person name="Schranz E."/>
        </authorList>
    </citation>
    <scope>NUCLEOTIDE SEQUENCE</scope>
</reference>
<protein>
    <submittedName>
        <fullName evidence="2">Uncharacterized protein</fullName>
    </submittedName>
</protein>
<dbReference type="Proteomes" id="UP001177003">
    <property type="component" value="Chromosome 0"/>
</dbReference>
<feature type="transmembrane region" description="Helical" evidence="1">
    <location>
        <begin position="9"/>
        <end position="29"/>
    </location>
</feature>